<accession>A0A0M0JHY9</accession>
<proteinExistence type="predicted"/>
<dbReference type="EMBL" id="JWZX01002880">
    <property type="protein sequence ID" value="KOO26221.1"/>
    <property type="molecule type" value="Genomic_DNA"/>
</dbReference>
<name>A0A0M0JHY9_9EUKA</name>
<keyword evidence="3" id="KW-1185">Reference proteome</keyword>
<evidence type="ECO:0000256" key="1">
    <source>
        <dbReference type="SAM" id="MobiDB-lite"/>
    </source>
</evidence>
<reference evidence="3" key="1">
    <citation type="journal article" date="2015" name="PLoS Genet.">
        <title>Genome Sequence and Transcriptome Analyses of Chrysochromulina tobin: Metabolic Tools for Enhanced Algal Fitness in the Prominent Order Prymnesiales (Haptophyceae).</title>
        <authorList>
            <person name="Hovde B.T."/>
            <person name="Deodato C.R."/>
            <person name="Hunsperger H.M."/>
            <person name="Ryken S.A."/>
            <person name="Yost W."/>
            <person name="Jha R.K."/>
            <person name="Patterson J."/>
            <person name="Monnat R.J. Jr."/>
            <person name="Barlow S.B."/>
            <person name="Starkenburg S.R."/>
            <person name="Cattolico R.A."/>
        </authorList>
    </citation>
    <scope>NUCLEOTIDE SEQUENCE</scope>
    <source>
        <strain evidence="3">CCMP291</strain>
    </source>
</reference>
<evidence type="ECO:0000313" key="2">
    <source>
        <dbReference type="EMBL" id="KOO26221.1"/>
    </source>
</evidence>
<evidence type="ECO:0008006" key="4">
    <source>
        <dbReference type="Google" id="ProtNLM"/>
    </source>
</evidence>
<evidence type="ECO:0000313" key="3">
    <source>
        <dbReference type="Proteomes" id="UP000037460"/>
    </source>
</evidence>
<dbReference type="Proteomes" id="UP000037460">
    <property type="component" value="Unassembled WGS sequence"/>
</dbReference>
<dbReference type="AlphaFoldDB" id="A0A0M0JHY9"/>
<feature type="region of interest" description="Disordered" evidence="1">
    <location>
        <begin position="1"/>
        <end position="34"/>
    </location>
</feature>
<organism evidence="2 3">
    <name type="scientific">Chrysochromulina tobinii</name>
    <dbReference type="NCBI Taxonomy" id="1460289"/>
    <lineage>
        <taxon>Eukaryota</taxon>
        <taxon>Haptista</taxon>
        <taxon>Haptophyta</taxon>
        <taxon>Prymnesiophyceae</taxon>
        <taxon>Prymnesiales</taxon>
        <taxon>Chrysochromulinaceae</taxon>
        <taxon>Chrysochromulina</taxon>
    </lineage>
</organism>
<comment type="caution">
    <text evidence="2">The sequence shown here is derived from an EMBL/GenBank/DDBJ whole genome shotgun (WGS) entry which is preliminary data.</text>
</comment>
<gene>
    <name evidence="2" type="ORF">Ctob_002911</name>
</gene>
<sequence>MIGVGVTVKPPPTDDDDDDVTPRARPSTAPTKPNVVPKEGCTVHVVSLLYGRMAFYIPTLLGYRAPPPPAPQTVDAAAADDDQVARATASASNFRLRIADVKRLIYERVRLSPSFRIELYLHGLPLNDHLSLMDELRLAKDTTFDMKLTRVAPWLLLSRGLGRVRVNCPLLHTRAFPVDETTTVLDLKRAYCASLQQGEHTWFTADGVCVRRAGMTVLTLAKAKADPKAGTSALVVADELLIEGGMGALAGGKGAALAYRITNGSPVTVVESQVVALSEEVMVPETKVLKGETVETTMWINWGGRTLGDDFVLHAVGVRTDDTVTLEFLSPVLPKKLLTLRLPDKPKKGGKGKKKK</sequence>
<protein>
    <recommendedName>
        <fullName evidence="4">Ubiquitin-like domain-containing protein</fullName>
    </recommendedName>
</protein>